<feature type="region of interest" description="Disordered" evidence="2">
    <location>
        <begin position="937"/>
        <end position="959"/>
    </location>
</feature>
<feature type="compositionally biased region" description="Polar residues" evidence="2">
    <location>
        <begin position="1185"/>
        <end position="1195"/>
    </location>
</feature>
<protein>
    <recommendedName>
        <fullName evidence="5">AKNA</fullName>
    </recommendedName>
</protein>
<feature type="compositionally biased region" description="Pro residues" evidence="2">
    <location>
        <begin position="978"/>
        <end position="1010"/>
    </location>
</feature>
<dbReference type="PANTHER" id="PTHR21510">
    <property type="entry name" value="AKNA DOMAIN-CONTAINING PROTEIN"/>
    <property type="match status" value="1"/>
</dbReference>
<feature type="region of interest" description="Disordered" evidence="2">
    <location>
        <begin position="1138"/>
        <end position="1202"/>
    </location>
</feature>
<keyword evidence="4" id="KW-1185">Reference proteome</keyword>
<name>A0ABN8N4N9_9CNID</name>
<gene>
    <name evidence="3" type="ORF">PLOB_00000934</name>
</gene>
<feature type="region of interest" description="Disordered" evidence="2">
    <location>
        <begin position="1"/>
        <end position="50"/>
    </location>
</feature>
<feature type="compositionally biased region" description="Basic and acidic residues" evidence="2">
    <location>
        <begin position="824"/>
        <end position="876"/>
    </location>
</feature>
<evidence type="ECO:0008006" key="5">
    <source>
        <dbReference type="Google" id="ProtNLM"/>
    </source>
</evidence>
<feature type="region of interest" description="Disordered" evidence="2">
    <location>
        <begin position="265"/>
        <end position="306"/>
    </location>
</feature>
<evidence type="ECO:0000313" key="4">
    <source>
        <dbReference type="Proteomes" id="UP001159405"/>
    </source>
</evidence>
<comment type="caution">
    <text evidence="3">The sequence shown here is derived from an EMBL/GenBank/DDBJ whole genome shotgun (WGS) entry which is preliminary data.</text>
</comment>
<dbReference type="Proteomes" id="UP001159405">
    <property type="component" value="Unassembled WGS sequence"/>
</dbReference>
<feature type="compositionally biased region" description="Basic and acidic residues" evidence="2">
    <location>
        <begin position="529"/>
        <end position="540"/>
    </location>
</feature>
<feature type="compositionally biased region" description="Basic and acidic residues" evidence="2">
    <location>
        <begin position="35"/>
        <end position="50"/>
    </location>
</feature>
<evidence type="ECO:0000256" key="2">
    <source>
        <dbReference type="SAM" id="MobiDB-lite"/>
    </source>
</evidence>
<feature type="compositionally biased region" description="Basic residues" evidence="2">
    <location>
        <begin position="1141"/>
        <end position="1159"/>
    </location>
</feature>
<feature type="region of interest" description="Disordered" evidence="2">
    <location>
        <begin position="1039"/>
        <end position="1063"/>
    </location>
</feature>
<organism evidence="3 4">
    <name type="scientific">Porites lobata</name>
    <dbReference type="NCBI Taxonomy" id="104759"/>
    <lineage>
        <taxon>Eukaryota</taxon>
        <taxon>Metazoa</taxon>
        <taxon>Cnidaria</taxon>
        <taxon>Anthozoa</taxon>
        <taxon>Hexacorallia</taxon>
        <taxon>Scleractinia</taxon>
        <taxon>Fungiina</taxon>
        <taxon>Poritidae</taxon>
        <taxon>Porites</taxon>
    </lineage>
</organism>
<feature type="compositionally biased region" description="Polar residues" evidence="2">
    <location>
        <begin position="429"/>
        <end position="451"/>
    </location>
</feature>
<evidence type="ECO:0000256" key="1">
    <source>
        <dbReference type="SAM" id="Coils"/>
    </source>
</evidence>
<sequence>MAEFGNQPSGFNPPGRQGCLSDQESSSEISSGVDLQERLRKEKSFRKQTDEVYQRLQDDYDELLKKYAQAENTIDQLRIGAKLNLYSDLPPPQQSSFVNVTVHKQPGTFRFPRSSRAVLSEGGSANEETSRGVDAGTQNGNQWIYAPNAGSHPSLSDGVRLRTALSSKVQHFQEDVDALQDHVMQGQWAEPEIDELRSMCEQLKAQSENLKRELAQIRRLESGGDPETFEDESFTGDFLPEDSINGQIYRCGLRLEEISDQLGSATPINRVPNHEGRRNSYSELLNRPRDGYPQAVAENHGHEPELQNLMQRLRNIKEASRNDLTREGNSTDDAADFDVNSVGREDEYNRRFSLGPLPDSDGEFGNKQGLGDHAEPLDLQESGYFASESMSVQDPASEPLESQYFANSQGPHDRSRGNSLLATSPRRLSVSSTAGQRSRTGSHVSRSNTADVDSPPPPEDEGDNDLASSSLPSPQTSPGSTRSPRAYSSPAQTNVNDIPPPPRRQDSHVSEDSSKRSRASSRASRLPRSRPDQDGLRDHGAAANPDGTFVEHDRAPSNRSLPREAYVPQDTRGKRSNLRDPPWSANESHEENARRPSRVVHGRPLRASVSGDSRVSTPLFLPDGAPRPKETQRRGKQRNPTADSERGFDSGFFGSEGSRISRGHESPDIRPTFYPENKLRVAPLQEHSATETEDDRLHTTVPKHTPKLIPRNRDHRRRRSSLQSLSESEEDRALETSHAKPPTRTPSSQRERRSHRHTPTHPAPRSDNEGQRRLDDSLRRHASTPSLYDDGAGDRSEQVGRGSRTPTRREKASTPLRSTGPRLEQTRPMDKQSVRSYPGDRDSVRSVRRSRREDSSSGYSDNERRYRRDPVDKLRNELQSLQTQLQQETNARGMQSQMYDDLRRRHDDLEREMARRGAEQQMANMYDNLQKKYDALASEMSRSRDAATSPSPYNDLRQRVEDLARNLGELKRREYDRPPPSPTPQLLPPQPAPAPAPAPAPTPVAPPPQPPDVSLMQFLCPFCGGSGTHSHGSYFYPGYSGPPQATPSPTTGTPRPRRHTETQTPYVPQVTNTFVRHPTTPAATSTPYAPYYHNVVTSPVHHHTHTYPGAATGSPMAPTTVITPGAPMVPVERITETPTVHHIHHLPGNRPRTPKHRTRYVSDSDESDSEEEYTVQRSRGHSRPRSNLANRSSLGGYQGDELESHRLHQSLDVANKAARKMQQLSKRMLSNIATDLIRSGKR</sequence>
<feature type="compositionally biased region" description="Polar residues" evidence="2">
    <location>
        <begin position="1"/>
        <end position="10"/>
    </location>
</feature>
<feature type="compositionally biased region" description="Acidic residues" evidence="2">
    <location>
        <begin position="1163"/>
        <end position="1173"/>
    </location>
</feature>
<feature type="region of interest" description="Disordered" evidence="2">
    <location>
        <begin position="321"/>
        <end position="877"/>
    </location>
</feature>
<feature type="coiled-coil region" evidence="1">
    <location>
        <begin position="193"/>
        <end position="223"/>
    </location>
</feature>
<feature type="compositionally biased region" description="Low complexity" evidence="2">
    <location>
        <begin position="21"/>
        <end position="31"/>
    </location>
</feature>
<feature type="region of interest" description="Disordered" evidence="2">
    <location>
        <begin position="972"/>
        <end position="1010"/>
    </location>
</feature>
<dbReference type="PANTHER" id="PTHR21510:SF13">
    <property type="entry name" value="AKNA DOMAIN-CONTAINING PROTEIN"/>
    <property type="match status" value="1"/>
</dbReference>
<feature type="compositionally biased region" description="Low complexity" evidence="2">
    <location>
        <begin position="649"/>
        <end position="658"/>
    </location>
</feature>
<evidence type="ECO:0000313" key="3">
    <source>
        <dbReference type="EMBL" id="CAH3042443.1"/>
    </source>
</evidence>
<feature type="compositionally biased region" description="Polar residues" evidence="2">
    <location>
        <begin position="466"/>
        <end position="483"/>
    </location>
</feature>
<feature type="compositionally biased region" description="Basic and acidic residues" evidence="2">
    <location>
        <begin position="503"/>
        <end position="515"/>
    </location>
</feature>
<accession>A0ABN8N4N9</accession>
<feature type="compositionally biased region" description="Basic and acidic residues" evidence="2">
    <location>
        <begin position="272"/>
        <end position="290"/>
    </location>
</feature>
<dbReference type="InterPro" id="IPR052655">
    <property type="entry name" value="AKNA_Centrosome-Trans_reg"/>
</dbReference>
<proteinExistence type="predicted"/>
<reference evidence="3 4" key="1">
    <citation type="submission" date="2022-05" db="EMBL/GenBank/DDBJ databases">
        <authorList>
            <consortium name="Genoscope - CEA"/>
            <person name="William W."/>
        </authorList>
    </citation>
    <scope>NUCLEOTIDE SEQUENCE [LARGE SCALE GENOMIC DNA]</scope>
</reference>
<feature type="compositionally biased region" description="Basic and acidic residues" evidence="2">
    <location>
        <begin position="764"/>
        <end position="779"/>
    </location>
</feature>
<dbReference type="EMBL" id="CALNXK010000010">
    <property type="protein sequence ID" value="CAH3042443.1"/>
    <property type="molecule type" value="Genomic_DNA"/>
</dbReference>
<feature type="compositionally biased region" description="Basic residues" evidence="2">
    <location>
        <begin position="595"/>
        <end position="604"/>
    </location>
</feature>
<keyword evidence="1" id="KW-0175">Coiled coil</keyword>